<keyword evidence="2" id="KW-0472">Membrane</keyword>
<name>A0A1S3KBK4_LINAN</name>
<feature type="region of interest" description="Disordered" evidence="1">
    <location>
        <begin position="103"/>
        <end position="130"/>
    </location>
</feature>
<feature type="region of interest" description="Disordered" evidence="1">
    <location>
        <begin position="1"/>
        <end position="38"/>
    </location>
</feature>
<keyword evidence="2" id="KW-0812">Transmembrane</keyword>
<feature type="transmembrane region" description="Helical" evidence="2">
    <location>
        <begin position="203"/>
        <end position="222"/>
    </location>
</feature>
<evidence type="ECO:0000256" key="1">
    <source>
        <dbReference type="SAM" id="MobiDB-lite"/>
    </source>
</evidence>
<organism evidence="3 4">
    <name type="scientific">Lingula anatina</name>
    <name type="common">Brachiopod</name>
    <name type="synonym">Lingula unguis</name>
    <dbReference type="NCBI Taxonomy" id="7574"/>
    <lineage>
        <taxon>Eukaryota</taxon>
        <taxon>Metazoa</taxon>
        <taxon>Spiralia</taxon>
        <taxon>Lophotrochozoa</taxon>
        <taxon>Brachiopoda</taxon>
        <taxon>Linguliformea</taxon>
        <taxon>Lingulata</taxon>
        <taxon>Lingulida</taxon>
        <taxon>Linguloidea</taxon>
        <taxon>Lingulidae</taxon>
        <taxon>Lingula</taxon>
    </lineage>
</organism>
<dbReference type="RefSeq" id="XP_013419636.1">
    <property type="nucleotide sequence ID" value="XM_013564182.1"/>
</dbReference>
<dbReference type="KEGG" id="lak:106180246"/>
<dbReference type="InParanoid" id="A0A1S3KBK4"/>
<gene>
    <name evidence="4" type="primary">LOC106180246</name>
</gene>
<reference evidence="4" key="1">
    <citation type="submission" date="2025-08" db="UniProtKB">
        <authorList>
            <consortium name="RefSeq"/>
        </authorList>
    </citation>
    <scope>IDENTIFICATION</scope>
    <source>
        <tissue evidence="4">Gonads</tissue>
    </source>
</reference>
<proteinExistence type="predicted"/>
<accession>A0A1S3KBK4</accession>
<feature type="compositionally biased region" description="Polar residues" evidence="1">
    <location>
        <begin position="10"/>
        <end position="22"/>
    </location>
</feature>
<keyword evidence="2" id="KW-1133">Transmembrane helix</keyword>
<protein>
    <submittedName>
        <fullName evidence="4">Uncharacterized protein LOC106180246</fullName>
    </submittedName>
</protein>
<feature type="compositionally biased region" description="Pro residues" evidence="1">
    <location>
        <begin position="110"/>
        <end position="127"/>
    </location>
</feature>
<dbReference type="AlphaFoldDB" id="A0A1S3KBK4"/>
<dbReference type="Proteomes" id="UP000085678">
    <property type="component" value="Unplaced"/>
</dbReference>
<evidence type="ECO:0000313" key="4">
    <source>
        <dbReference type="RefSeq" id="XP_013419636.1"/>
    </source>
</evidence>
<evidence type="ECO:0000256" key="2">
    <source>
        <dbReference type="SAM" id="Phobius"/>
    </source>
</evidence>
<evidence type="ECO:0000313" key="3">
    <source>
        <dbReference type="Proteomes" id="UP000085678"/>
    </source>
</evidence>
<feature type="region of interest" description="Disordered" evidence="1">
    <location>
        <begin position="55"/>
        <end position="76"/>
    </location>
</feature>
<keyword evidence="3" id="KW-1185">Reference proteome</keyword>
<dbReference type="GeneID" id="106180246"/>
<sequence length="225" mass="24598">MATRDDDYFASSSFPHRQTVQDANEPPPSYSEVMEGERKTGSITANVNDNAAMALNAGFPGDHLEPTAPPDEDEGDCEEGIPFFPGVHVAPLNNDSRDIHDRAQQTRPDTIPPKKSPPKEIPGPLGNPHPQHYNAPLHAQQTMLTFSPDCEKGLITTLALRNGAQHHLSFDDRSYSTSSSLGSLQSFNGCCNCKRKAKIVCTLIGIVCACITFFVFLMQFLAQKN</sequence>